<dbReference type="Gene3D" id="2.20.70.150">
    <property type="match status" value="1"/>
</dbReference>
<dbReference type="SUPFAM" id="SSF51182">
    <property type="entry name" value="RmlC-like cupins"/>
    <property type="match status" value="1"/>
</dbReference>
<proteinExistence type="predicted"/>
<sequence>MSSGKVRRIVTGHDEAGRAVVVMDGPAPFLHESPGRPGFWSNDIWRTSETPALVIPQPEEPTLGPRRQLPAAGGSVIRINHIPPESGLLDAGAIAREFAALGNAAASTHRRSGRHPMMHRTETIDYAIVLSGEIYLVLDTGETLVRAGDVVVQCGTNHAWSNRSGAPCVLAFILLDGRYNAELAQNMAEAGA</sequence>
<reference evidence="2 3" key="1">
    <citation type="submission" date="2024-09" db="EMBL/GenBank/DDBJ databases">
        <authorList>
            <person name="Sun Q."/>
            <person name="Mori K."/>
        </authorList>
    </citation>
    <scope>NUCLEOTIDE SEQUENCE [LARGE SCALE GENOMIC DNA]</scope>
    <source>
        <strain evidence="2 3">CCM 7468</strain>
    </source>
</reference>
<dbReference type="RefSeq" id="WP_377049324.1">
    <property type="nucleotide sequence ID" value="NZ_JBHLVZ010000003.1"/>
</dbReference>
<gene>
    <name evidence="2" type="ORF">ACFFIC_06335</name>
</gene>
<dbReference type="Gene3D" id="2.60.120.10">
    <property type="entry name" value="Jelly Rolls"/>
    <property type="match status" value="1"/>
</dbReference>
<evidence type="ECO:0000259" key="1">
    <source>
        <dbReference type="Pfam" id="PF07883"/>
    </source>
</evidence>
<dbReference type="EMBL" id="JBHLVZ010000003">
    <property type="protein sequence ID" value="MFC0385169.1"/>
    <property type="molecule type" value="Genomic_DNA"/>
</dbReference>
<dbReference type="CDD" id="cd02231">
    <property type="entry name" value="cupin_BLL6423-like"/>
    <property type="match status" value="1"/>
</dbReference>
<dbReference type="PANTHER" id="PTHR36156">
    <property type="entry name" value="SLR2101 PROTEIN"/>
    <property type="match status" value="1"/>
</dbReference>
<keyword evidence="3" id="KW-1185">Reference proteome</keyword>
<comment type="caution">
    <text evidence="2">The sequence shown here is derived from an EMBL/GenBank/DDBJ whole genome shotgun (WGS) entry which is preliminary data.</text>
</comment>
<feature type="domain" description="Cupin type-2" evidence="1">
    <location>
        <begin position="117"/>
        <end position="172"/>
    </location>
</feature>
<protein>
    <submittedName>
        <fullName evidence="2">Cupin domain-containing protein</fullName>
    </submittedName>
</protein>
<evidence type="ECO:0000313" key="3">
    <source>
        <dbReference type="Proteomes" id="UP001589789"/>
    </source>
</evidence>
<dbReference type="PANTHER" id="PTHR36156:SF2">
    <property type="entry name" value="CUPIN TYPE-2 DOMAIN-CONTAINING PROTEIN"/>
    <property type="match status" value="1"/>
</dbReference>
<dbReference type="InterPro" id="IPR014710">
    <property type="entry name" value="RmlC-like_jellyroll"/>
</dbReference>
<evidence type="ECO:0000313" key="2">
    <source>
        <dbReference type="EMBL" id="MFC0385169.1"/>
    </source>
</evidence>
<dbReference type="InterPro" id="IPR011051">
    <property type="entry name" value="RmlC_Cupin_sf"/>
</dbReference>
<dbReference type="InterPro" id="IPR013096">
    <property type="entry name" value="Cupin_2"/>
</dbReference>
<accession>A0ABV6IPK3</accession>
<dbReference type="InterPro" id="IPR047142">
    <property type="entry name" value="OryJ/VirC-like"/>
</dbReference>
<name>A0ABV6IPK3_9PROT</name>
<dbReference type="Proteomes" id="UP001589789">
    <property type="component" value="Unassembled WGS sequence"/>
</dbReference>
<organism evidence="2 3">
    <name type="scientific">Muricoccus vinaceus</name>
    <dbReference type="NCBI Taxonomy" id="424704"/>
    <lineage>
        <taxon>Bacteria</taxon>
        <taxon>Pseudomonadati</taxon>
        <taxon>Pseudomonadota</taxon>
        <taxon>Alphaproteobacteria</taxon>
        <taxon>Acetobacterales</taxon>
        <taxon>Roseomonadaceae</taxon>
        <taxon>Muricoccus</taxon>
    </lineage>
</organism>
<dbReference type="Pfam" id="PF07883">
    <property type="entry name" value="Cupin_2"/>
    <property type="match status" value="1"/>
</dbReference>